<proteinExistence type="predicted"/>
<keyword evidence="2" id="KW-1185">Reference proteome</keyword>
<dbReference type="AlphaFoldDB" id="A0A6A6Y289"/>
<organism evidence="1">
    <name type="scientific">Mytilinidion resinicola</name>
    <dbReference type="NCBI Taxonomy" id="574789"/>
    <lineage>
        <taxon>Eukaryota</taxon>
        <taxon>Fungi</taxon>
        <taxon>Dikarya</taxon>
        <taxon>Ascomycota</taxon>
        <taxon>Pezizomycotina</taxon>
        <taxon>Dothideomycetes</taxon>
        <taxon>Pleosporomycetidae</taxon>
        <taxon>Mytilinidiales</taxon>
        <taxon>Mytilinidiaceae</taxon>
        <taxon>Mytilinidion</taxon>
    </lineage>
</organism>
<dbReference type="GeneID" id="54462222"/>
<dbReference type="EMBL" id="MU003721">
    <property type="protein sequence ID" value="KAF2802770.1"/>
    <property type="molecule type" value="Genomic_DNA"/>
</dbReference>
<evidence type="ECO:0000313" key="1">
    <source>
        <dbReference type="EMBL" id="KAF2802770.1"/>
    </source>
</evidence>
<reference evidence="3" key="3">
    <citation type="submission" date="2025-04" db="UniProtKB">
        <authorList>
            <consortium name="RefSeq"/>
        </authorList>
    </citation>
    <scope>IDENTIFICATION</scope>
    <source>
        <strain evidence="3">CBS 304.34</strain>
    </source>
</reference>
<dbReference type="RefSeq" id="XP_033569734.1">
    <property type="nucleotide sequence ID" value="XM_033721329.1"/>
</dbReference>
<reference evidence="1 3" key="1">
    <citation type="journal article" date="2020" name="Stud. Mycol.">
        <title>101 Dothideomycetes genomes: a test case for predicting lifestyles and emergence of pathogens.</title>
        <authorList>
            <person name="Haridas S."/>
            <person name="Albert R."/>
            <person name="Binder M."/>
            <person name="Bloem J."/>
            <person name="Labutti K."/>
            <person name="Salamov A."/>
            <person name="Andreopoulos B."/>
            <person name="Baker S."/>
            <person name="Barry K."/>
            <person name="Bills G."/>
            <person name="Bluhm B."/>
            <person name="Cannon C."/>
            <person name="Castanera R."/>
            <person name="Culley D."/>
            <person name="Daum C."/>
            <person name="Ezra D."/>
            <person name="Gonzalez J."/>
            <person name="Henrissat B."/>
            <person name="Kuo A."/>
            <person name="Liang C."/>
            <person name="Lipzen A."/>
            <person name="Lutzoni F."/>
            <person name="Magnuson J."/>
            <person name="Mondo S."/>
            <person name="Nolan M."/>
            <person name="Ohm R."/>
            <person name="Pangilinan J."/>
            <person name="Park H.-J."/>
            <person name="Ramirez L."/>
            <person name="Alfaro M."/>
            <person name="Sun H."/>
            <person name="Tritt A."/>
            <person name="Yoshinaga Y."/>
            <person name="Zwiers L.-H."/>
            <person name="Turgeon B."/>
            <person name="Goodwin S."/>
            <person name="Spatafora J."/>
            <person name="Crous P."/>
            <person name="Grigoriev I."/>
        </authorList>
    </citation>
    <scope>NUCLEOTIDE SEQUENCE</scope>
    <source>
        <strain evidence="1 3">CBS 304.34</strain>
    </source>
</reference>
<name>A0A6A6Y289_9PEZI</name>
<evidence type="ECO:0000313" key="3">
    <source>
        <dbReference type="RefSeq" id="XP_033569734.1"/>
    </source>
</evidence>
<gene>
    <name evidence="1 3" type="ORF">BDZ99DRAFT_468727</name>
</gene>
<protein>
    <submittedName>
        <fullName evidence="1 3">Uncharacterized protein</fullName>
    </submittedName>
</protein>
<accession>A0A6A6Y289</accession>
<reference evidence="3" key="2">
    <citation type="submission" date="2020-04" db="EMBL/GenBank/DDBJ databases">
        <authorList>
            <consortium name="NCBI Genome Project"/>
        </authorList>
    </citation>
    <scope>NUCLEOTIDE SEQUENCE</scope>
    <source>
        <strain evidence="3">CBS 304.34</strain>
    </source>
</reference>
<dbReference type="Proteomes" id="UP000504636">
    <property type="component" value="Unplaced"/>
</dbReference>
<evidence type="ECO:0000313" key="2">
    <source>
        <dbReference type="Proteomes" id="UP000504636"/>
    </source>
</evidence>
<sequence>MPMPTAASIGAALLAITCQQRHNTTVQERPGQDNNKDVDKNYVADEDEFAAWLSRGRHREDRKVARIGSRNSISFHVSLAWLLIYCLLRQ</sequence>